<gene>
    <name evidence="1" type="ORF">PICST_32156</name>
</gene>
<reference evidence="1 2" key="1">
    <citation type="journal article" date="2007" name="Nat. Biotechnol.">
        <title>Genome sequence of the lignocellulose-bioconverting and xylose-fermenting yeast Pichia stipitis.</title>
        <authorList>
            <person name="Jeffries T.W."/>
            <person name="Grigoriev I.V."/>
            <person name="Grimwood J."/>
            <person name="Laplaza J.M."/>
            <person name="Aerts A."/>
            <person name="Salamov A."/>
            <person name="Schmutz J."/>
            <person name="Lindquist E."/>
            <person name="Dehal P."/>
            <person name="Shapiro H."/>
            <person name="Jin Y.S."/>
            <person name="Passoth V."/>
            <person name="Richardson P.M."/>
        </authorList>
    </citation>
    <scope>NUCLEOTIDE SEQUENCE [LARGE SCALE GENOMIC DNA]</scope>
    <source>
        <strain evidence="2">ATCC 58785 / CBS 6054 / NBRC 10063 / NRRL Y-11545</strain>
    </source>
</reference>
<dbReference type="HOGENOM" id="CLU_069867_4_1_1"/>
<dbReference type="EMBL" id="CP000499">
    <property type="protein sequence ID" value="ABN66795.2"/>
    <property type="molecule type" value="Genomic_DNA"/>
</dbReference>
<dbReference type="SUPFAM" id="SSF55961">
    <property type="entry name" value="Bet v1-like"/>
    <property type="match status" value="1"/>
</dbReference>
<dbReference type="CDD" id="cd07822">
    <property type="entry name" value="SRPBCC_4"/>
    <property type="match status" value="1"/>
</dbReference>
<dbReference type="OrthoDB" id="509124at2759"/>
<organism evidence="1 2">
    <name type="scientific">Scheffersomyces stipitis (strain ATCC 58785 / CBS 6054 / NBRC 10063 / NRRL Y-11545)</name>
    <name type="common">Yeast</name>
    <name type="synonym">Pichia stipitis</name>
    <dbReference type="NCBI Taxonomy" id="322104"/>
    <lineage>
        <taxon>Eukaryota</taxon>
        <taxon>Fungi</taxon>
        <taxon>Dikarya</taxon>
        <taxon>Ascomycota</taxon>
        <taxon>Saccharomycotina</taxon>
        <taxon>Pichiomycetes</taxon>
        <taxon>Debaryomycetaceae</taxon>
        <taxon>Scheffersomyces</taxon>
    </lineage>
</organism>
<keyword evidence="2" id="KW-1185">Reference proteome</keyword>
<evidence type="ECO:0000313" key="2">
    <source>
        <dbReference type="Proteomes" id="UP000002258"/>
    </source>
</evidence>
<dbReference type="InParanoid" id="A3LVK4"/>
<sequence>MPTITAEIIINGKPEKVREHFLKLENHSNWNPFFTKVSMYKKKDATATEVQPGDRLEIEMKPEGWSSSTMMYPRVLANTVTEFVWKGDLIFSWIFSGTHSFVFMPQANDEGKIAYTRLVQSETFSGVLVPLLTWMGLFSSTEKSFHALNEALKEQVEQLE</sequence>
<dbReference type="PANTHER" id="PTHR36166:SF1">
    <property type="entry name" value="SRPBCC DOMAIN-CONTAINING PROTEIN"/>
    <property type="match status" value="1"/>
</dbReference>
<dbReference type="PANTHER" id="PTHR36166">
    <property type="entry name" value="CHROMOSOME 9, WHOLE GENOME SHOTGUN SEQUENCE"/>
    <property type="match status" value="1"/>
</dbReference>
<dbReference type="eggNOG" id="ENOG502S64G">
    <property type="taxonomic scope" value="Eukaryota"/>
</dbReference>
<evidence type="ECO:0008006" key="3">
    <source>
        <dbReference type="Google" id="ProtNLM"/>
    </source>
</evidence>
<dbReference type="OMA" id="SYPEWNP"/>
<dbReference type="Gene3D" id="3.30.530.20">
    <property type="match status" value="1"/>
</dbReference>
<dbReference type="InterPro" id="IPR023393">
    <property type="entry name" value="START-like_dom_sf"/>
</dbReference>
<dbReference type="STRING" id="322104.A3LVK4"/>
<dbReference type="KEGG" id="pic:PICST_32156"/>
<dbReference type="AlphaFoldDB" id="A3LVK4"/>
<protein>
    <recommendedName>
        <fullName evidence="3">SRPBCC domain-containing protein</fullName>
    </recommendedName>
</protein>
<proteinExistence type="predicted"/>
<dbReference type="GeneID" id="4839422"/>
<evidence type="ECO:0000313" key="1">
    <source>
        <dbReference type="EMBL" id="ABN66795.2"/>
    </source>
</evidence>
<accession>A3LVK4</accession>
<name>A3LVK4_PICST</name>
<dbReference type="RefSeq" id="XP_001384824.2">
    <property type="nucleotide sequence ID" value="XM_001384787.1"/>
</dbReference>
<dbReference type="Proteomes" id="UP000002258">
    <property type="component" value="Chromosome 5"/>
</dbReference>